<sequence>MAIYATKQDLMDRDEQMLWNFAIDRNTNELNDTWINQALEQADEEIDSFLARRFELPLPTVPGMLNKIAITIAFYWLADRDQQATNLLEERYKMQLQTLRDIADGKRELGLPTLDDNNPTEGSVGKVELVQEGERLFTRNKLRGVL</sequence>
<dbReference type="Pfam" id="PF07030">
    <property type="entry name" value="Phage_Mu_Gp36"/>
    <property type="match status" value="1"/>
</dbReference>
<evidence type="ECO:0000313" key="3">
    <source>
        <dbReference type="Proteomes" id="UP000348942"/>
    </source>
</evidence>
<reference evidence="1 3" key="1">
    <citation type="submission" date="2019-10" db="EMBL/GenBank/DDBJ databases">
        <title>Vibrio sp. nov., isolated from Coralline algae surface.</title>
        <authorList>
            <person name="Geng Y."/>
            <person name="Zhang X."/>
        </authorList>
    </citation>
    <scope>NUCLEOTIDE SEQUENCE [LARGE SCALE GENOMIC DNA]</scope>
    <source>
        <strain evidence="1 3">SM1977</strain>
    </source>
</reference>
<dbReference type="EMBL" id="CP045700">
    <property type="protein sequence ID" value="QGA66738.1"/>
    <property type="molecule type" value="Genomic_DNA"/>
</dbReference>
<gene>
    <name evidence="1" type="ORF">GFB47_12985</name>
    <name evidence="2" type="ORF">GFB47_15200</name>
</gene>
<evidence type="ECO:0000313" key="1">
    <source>
        <dbReference type="EMBL" id="QGA66341.1"/>
    </source>
</evidence>
<proteinExistence type="predicted"/>
<protein>
    <submittedName>
        <fullName evidence="1">DUF1320 domain-containing protein</fullName>
    </submittedName>
</protein>
<dbReference type="Proteomes" id="UP000348942">
    <property type="component" value="Chromosome 2"/>
</dbReference>
<dbReference type="AlphaFoldDB" id="A0A5Q0TI60"/>
<keyword evidence="3" id="KW-1185">Reference proteome</keyword>
<dbReference type="RefSeq" id="WP_153448475.1">
    <property type="nucleotide sequence ID" value="NZ_CP045700.1"/>
</dbReference>
<name>A0A5Q0TI60_9VIBR</name>
<dbReference type="InterPro" id="IPR009752">
    <property type="entry name" value="Phage_Mu_GpJ"/>
</dbReference>
<evidence type="ECO:0000313" key="2">
    <source>
        <dbReference type="EMBL" id="QGA66738.1"/>
    </source>
</evidence>
<accession>A0A5Q0TI60</accession>
<dbReference type="EMBL" id="CP045700">
    <property type="protein sequence ID" value="QGA66341.1"/>
    <property type="molecule type" value="Genomic_DNA"/>
</dbReference>
<organism evidence="1 3">
    <name type="scientific">Vibrio algicola</name>
    <dbReference type="NCBI Taxonomy" id="2662262"/>
    <lineage>
        <taxon>Bacteria</taxon>
        <taxon>Pseudomonadati</taxon>
        <taxon>Pseudomonadota</taxon>
        <taxon>Gammaproteobacteria</taxon>
        <taxon>Vibrionales</taxon>
        <taxon>Vibrionaceae</taxon>
        <taxon>Vibrio</taxon>
    </lineage>
</organism>